<evidence type="ECO:0000256" key="1">
    <source>
        <dbReference type="ARBA" id="ARBA00022801"/>
    </source>
</evidence>
<feature type="domain" description="Alpha/beta hydrolase fold-3" evidence="2">
    <location>
        <begin position="8"/>
        <end position="171"/>
    </location>
</feature>
<dbReference type="EMBL" id="UINC01004959">
    <property type="protein sequence ID" value="SVA18077.1"/>
    <property type="molecule type" value="Genomic_DNA"/>
</dbReference>
<name>A0A381TT39_9ZZZZ</name>
<dbReference type="InterPro" id="IPR029058">
    <property type="entry name" value="AB_hydrolase_fold"/>
</dbReference>
<dbReference type="GO" id="GO:0016787">
    <property type="term" value="F:hydrolase activity"/>
    <property type="evidence" value="ECO:0007669"/>
    <property type="project" value="UniProtKB-KW"/>
</dbReference>
<dbReference type="PANTHER" id="PTHR48081">
    <property type="entry name" value="AB HYDROLASE SUPERFAMILY PROTEIN C4A8.06C"/>
    <property type="match status" value="1"/>
</dbReference>
<dbReference type="SUPFAM" id="SSF53474">
    <property type="entry name" value="alpha/beta-Hydrolases"/>
    <property type="match status" value="1"/>
</dbReference>
<proteinExistence type="predicted"/>
<dbReference type="InterPro" id="IPR050300">
    <property type="entry name" value="GDXG_lipolytic_enzyme"/>
</dbReference>
<dbReference type="AlphaFoldDB" id="A0A381TT39"/>
<feature type="non-terminal residue" evidence="3">
    <location>
        <position position="1"/>
    </location>
</feature>
<evidence type="ECO:0000259" key="2">
    <source>
        <dbReference type="Pfam" id="PF07859"/>
    </source>
</evidence>
<dbReference type="PANTHER" id="PTHR48081:SF33">
    <property type="entry name" value="KYNURENINE FORMAMIDASE"/>
    <property type="match status" value="1"/>
</dbReference>
<dbReference type="InterPro" id="IPR013094">
    <property type="entry name" value="AB_hydrolase_3"/>
</dbReference>
<evidence type="ECO:0000313" key="3">
    <source>
        <dbReference type="EMBL" id="SVA18077.1"/>
    </source>
</evidence>
<dbReference type="Gene3D" id="3.40.50.1820">
    <property type="entry name" value="alpha/beta hydrolase"/>
    <property type="match status" value="1"/>
</dbReference>
<organism evidence="3">
    <name type="scientific">marine metagenome</name>
    <dbReference type="NCBI Taxonomy" id="408172"/>
    <lineage>
        <taxon>unclassified sequences</taxon>
        <taxon>metagenomes</taxon>
        <taxon>ecological metagenomes</taxon>
    </lineage>
</organism>
<dbReference type="Pfam" id="PF07859">
    <property type="entry name" value="Abhydrolase_3"/>
    <property type="match status" value="1"/>
</dbReference>
<accession>A0A381TT39</accession>
<keyword evidence="1" id="KW-0378">Hydrolase</keyword>
<sequence length="194" mass="21351">VAEGIVRNGITAVLVNYALCPSVKIDEIVRQSRAAVAWTYSNAESFGANPDKITVSGHSAGGHLAGMLMSVSWENDYGLPQDLIKGFLPISGLFDLAPFPFSWLQPKLQLTTDEVLRNSPLLHKPVCSSPVLVAVGEKESNEFQRQSENYAEYLQHHGISTKYLSVRGKNHFNIIDDFLGDGGAFCEKIIEWSQ</sequence>
<protein>
    <recommendedName>
        <fullName evidence="2">Alpha/beta hydrolase fold-3 domain-containing protein</fullName>
    </recommendedName>
</protein>
<reference evidence="3" key="1">
    <citation type="submission" date="2018-05" db="EMBL/GenBank/DDBJ databases">
        <authorList>
            <person name="Lanie J.A."/>
            <person name="Ng W.-L."/>
            <person name="Kazmierczak K.M."/>
            <person name="Andrzejewski T.M."/>
            <person name="Davidsen T.M."/>
            <person name="Wayne K.J."/>
            <person name="Tettelin H."/>
            <person name="Glass J.I."/>
            <person name="Rusch D."/>
            <person name="Podicherti R."/>
            <person name="Tsui H.-C.T."/>
            <person name="Winkler M.E."/>
        </authorList>
    </citation>
    <scope>NUCLEOTIDE SEQUENCE</scope>
</reference>
<gene>
    <name evidence="3" type="ORF">METZ01_LOCUS70931</name>
</gene>